<feature type="non-terminal residue" evidence="2">
    <location>
        <position position="1"/>
    </location>
</feature>
<accession>A0AA40DEI5</accession>
<sequence>PPYPFPIPSPTILLSTYPDLDPWYDTLLSTARLLNLVPLFLDPPPFFTGHTQVMTSSDKTLNEQREFVGDVPGCEGKTYSLTILTRPEHPVIWEHFPDLFLHRLTPREQRSVMEGVMEGVEGAESWSDGVDGYGIVWRGPSREKERELGWERLGEGERRVWERVVAGYKREMEGYERQVWGLGMMRAWLGGAIDRGLLKKVMDPDRGVVFEVKSRGGRRGRRDDDVGGWGEAGGLRKMVMGCVRVLLVEEHERVKAEKERKEEEERKQEQERKNEEERRKDIRKGKRKAVD</sequence>
<dbReference type="AlphaFoldDB" id="A0AA40DEI5"/>
<keyword evidence="3" id="KW-1185">Reference proteome</keyword>
<feature type="non-terminal residue" evidence="2">
    <location>
        <position position="291"/>
    </location>
</feature>
<dbReference type="Proteomes" id="UP001174997">
    <property type="component" value="Unassembled WGS sequence"/>
</dbReference>
<feature type="compositionally biased region" description="Basic and acidic residues" evidence="1">
    <location>
        <begin position="254"/>
        <end position="280"/>
    </location>
</feature>
<feature type="compositionally biased region" description="Basic residues" evidence="1">
    <location>
        <begin position="281"/>
        <end position="291"/>
    </location>
</feature>
<dbReference type="EMBL" id="JAULSY010000028">
    <property type="protein sequence ID" value="KAK0670725.1"/>
    <property type="molecule type" value="Genomic_DNA"/>
</dbReference>
<organism evidence="2 3">
    <name type="scientific">Cercophora samala</name>
    <dbReference type="NCBI Taxonomy" id="330535"/>
    <lineage>
        <taxon>Eukaryota</taxon>
        <taxon>Fungi</taxon>
        <taxon>Dikarya</taxon>
        <taxon>Ascomycota</taxon>
        <taxon>Pezizomycotina</taxon>
        <taxon>Sordariomycetes</taxon>
        <taxon>Sordariomycetidae</taxon>
        <taxon>Sordariales</taxon>
        <taxon>Lasiosphaeriaceae</taxon>
        <taxon>Cercophora</taxon>
    </lineage>
</organism>
<feature type="region of interest" description="Disordered" evidence="1">
    <location>
        <begin position="254"/>
        <end position="291"/>
    </location>
</feature>
<evidence type="ECO:0000256" key="1">
    <source>
        <dbReference type="SAM" id="MobiDB-lite"/>
    </source>
</evidence>
<gene>
    <name evidence="2" type="ORF">QBC41DRAFT_205116</name>
</gene>
<name>A0AA40DEI5_9PEZI</name>
<protein>
    <submittedName>
        <fullName evidence="2">Uncharacterized protein</fullName>
    </submittedName>
</protein>
<comment type="caution">
    <text evidence="2">The sequence shown here is derived from an EMBL/GenBank/DDBJ whole genome shotgun (WGS) entry which is preliminary data.</text>
</comment>
<reference evidence="2" key="1">
    <citation type="submission" date="2023-06" db="EMBL/GenBank/DDBJ databases">
        <title>Genome-scale phylogeny and comparative genomics of the fungal order Sordariales.</title>
        <authorList>
            <consortium name="Lawrence Berkeley National Laboratory"/>
            <person name="Hensen N."/>
            <person name="Bonometti L."/>
            <person name="Westerberg I."/>
            <person name="Brannstrom I.O."/>
            <person name="Guillou S."/>
            <person name="Cros-Aarteil S."/>
            <person name="Calhoun S."/>
            <person name="Haridas S."/>
            <person name="Kuo A."/>
            <person name="Mondo S."/>
            <person name="Pangilinan J."/>
            <person name="Riley R."/>
            <person name="Labutti K."/>
            <person name="Andreopoulos B."/>
            <person name="Lipzen A."/>
            <person name="Chen C."/>
            <person name="Yanf M."/>
            <person name="Daum C."/>
            <person name="Ng V."/>
            <person name="Clum A."/>
            <person name="Steindorff A."/>
            <person name="Ohm R."/>
            <person name="Martin F."/>
            <person name="Silar P."/>
            <person name="Natvig D."/>
            <person name="Lalanne C."/>
            <person name="Gautier V."/>
            <person name="Ament-Velasquez S.L."/>
            <person name="Kruys A."/>
            <person name="Hutchinson M.I."/>
            <person name="Powell A.J."/>
            <person name="Barry K."/>
            <person name="Miller A.N."/>
            <person name="Grigoriev I.V."/>
            <person name="Debuchy R."/>
            <person name="Gladieux P."/>
            <person name="Thoren M.H."/>
            <person name="Johannesson H."/>
        </authorList>
    </citation>
    <scope>NUCLEOTIDE SEQUENCE</scope>
    <source>
        <strain evidence="2">CBS 307.81</strain>
    </source>
</reference>
<evidence type="ECO:0000313" key="3">
    <source>
        <dbReference type="Proteomes" id="UP001174997"/>
    </source>
</evidence>
<evidence type="ECO:0000313" key="2">
    <source>
        <dbReference type="EMBL" id="KAK0670725.1"/>
    </source>
</evidence>
<proteinExistence type="predicted"/>